<evidence type="ECO:0000256" key="1">
    <source>
        <dbReference type="SAM" id="Coils"/>
    </source>
</evidence>
<dbReference type="Proteomes" id="UP000032076">
    <property type="component" value="Unassembled WGS sequence"/>
</dbReference>
<evidence type="ECO:0000313" key="3">
    <source>
        <dbReference type="Proteomes" id="UP000032076"/>
    </source>
</evidence>
<dbReference type="SUPFAM" id="SSF57997">
    <property type="entry name" value="Tropomyosin"/>
    <property type="match status" value="1"/>
</dbReference>
<dbReference type="EMBL" id="JXLU01000105">
    <property type="protein sequence ID" value="KIO71912.1"/>
    <property type="molecule type" value="Genomic_DNA"/>
</dbReference>
<reference evidence="2 3" key="1">
    <citation type="submission" date="2015-01" db="EMBL/GenBank/DDBJ databases">
        <title>Draft Genome Sequences of Four Bacillus thermoamylovorans Strains, Isolated From Food Products.</title>
        <authorList>
            <person name="Krawcyk A.O."/>
            <person name="Berendsen E.M."/>
            <person name="Eijlander R.T."/>
            <person name="de Jong A."/>
            <person name="Wells-Bennik M."/>
            <person name="Kuipers O.P."/>
        </authorList>
    </citation>
    <scope>NUCLEOTIDE SEQUENCE [LARGE SCALE GENOMIC DNA]</scope>
    <source>
        <strain evidence="2 3">B4167</strain>
    </source>
</reference>
<comment type="caution">
    <text evidence="2">The sequence shown here is derived from an EMBL/GenBank/DDBJ whole genome shotgun (WGS) entry which is preliminary data.</text>
</comment>
<name>A0ABD4A4S8_9BACI</name>
<sequence>MSEKLLEQIFEELKNMNNRIGGLEQRFNGLEQRFNGLEQRFGDLETGQKDLVRQFTHFEAGQKDLVRKFTHFEAGQKDLVKQVKGIDTELKEFRTETKTSLKVIQTGQQGTREEMTQRFKEVKHTLNSLESDIALTFQKTAQQELELNRIKNQ</sequence>
<dbReference type="RefSeq" id="WP_041903118.1">
    <property type="nucleotide sequence ID" value="NZ_JXLT01000023.1"/>
</dbReference>
<dbReference type="AlphaFoldDB" id="A0ABD4A4S8"/>
<gene>
    <name evidence="2" type="ORF">B4167_0327</name>
</gene>
<proteinExistence type="predicted"/>
<protein>
    <recommendedName>
        <fullName evidence="4">Chromosome partition protein Smc</fullName>
    </recommendedName>
</protein>
<dbReference type="Gene3D" id="1.20.5.170">
    <property type="match status" value="1"/>
</dbReference>
<evidence type="ECO:0008006" key="4">
    <source>
        <dbReference type="Google" id="ProtNLM"/>
    </source>
</evidence>
<feature type="coiled-coil region" evidence="1">
    <location>
        <begin position="6"/>
        <end position="40"/>
    </location>
</feature>
<organism evidence="2 3">
    <name type="scientific">Caldibacillus thermoamylovorans</name>
    <dbReference type="NCBI Taxonomy" id="35841"/>
    <lineage>
        <taxon>Bacteria</taxon>
        <taxon>Bacillati</taxon>
        <taxon>Bacillota</taxon>
        <taxon>Bacilli</taxon>
        <taxon>Bacillales</taxon>
        <taxon>Bacillaceae</taxon>
        <taxon>Caldibacillus</taxon>
    </lineage>
</organism>
<keyword evidence="1" id="KW-0175">Coiled coil</keyword>
<accession>A0ABD4A4S8</accession>
<evidence type="ECO:0000313" key="2">
    <source>
        <dbReference type="EMBL" id="KIO71912.1"/>
    </source>
</evidence>